<accession>A0ABV2M877</accession>
<dbReference type="Proteomes" id="UP001549106">
    <property type="component" value="Unassembled WGS sequence"/>
</dbReference>
<dbReference type="CDD" id="cd03255">
    <property type="entry name" value="ABC_MJ0796_LolCDE_FtsE"/>
    <property type="match status" value="1"/>
</dbReference>
<evidence type="ECO:0000256" key="3">
    <source>
        <dbReference type="ARBA" id="ARBA00022741"/>
    </source>
</evidence>
<dbReference type="Gene3D" id="3.40.50.300">
    <property type="entry name" value="P-loop containing nucleotide triphosphate hydrolases"/>
    <property type="match status" value="1"/>
</dbReference>
<dbReference type="PANTHER" id="PTHR42798">
    <property type="entry name" value="LIPOPROTEIN-RELEASING SYSTEM ATP-BINDING PROTEIN LOLD"/>
    <property type="match status" value="1"/>
</dbReference>
<evidence type="ECO:0000256" key="1">
    <source>
        <dbReference type="ARBA" id="ARBA00005417"/>
    </source>
</evidence>
<dbReference type="InterPro" id="IPR003439">
    <property type="entry name" value="ABC_transporter-like_ATP-bd"/>
</dbReference>
<evidence type="ECO:0000256" key="2">
    <source>
        <dbReference type="ARBA" id="ARBA00022448"/>
    </source>
</evidence>
<dbReference type="InterPro" id="IPR017871">
    <property type="entry name" value="ABC_transporter-like_CS"/>
</dbReference>
<dbReference type="SUPFAM" id="SSF52540">
    <property type="entry name" value="P-loop containing nucleoside triphosphate hydrolases"/>
    <property type="match status" value="1"/>
</dbReference>
<comment type="caution">
    <text evidence="6">The sequence shown here is derived from an EMBL/GenBank/DDBJ whole genome shotgun (WGS) entry which is preliminary data.</text>
</comment>
<sequence>MEILKTVDLKKYYGSGENQVKALDGVNLSVEEGEFVSVVGTSGSGKSTLLHMLGGLDYATSGSVVVSGKEIFKLNEAELTIFRRRNIGFIFQNYNLVPILNVYENIVLPIQLDGEKPDRRFIQEIMEMLGIQNKKNSMPNQLSGGQQQRVAIARALASKPAIILADEPTGNLDSRTSQEVLGLLKLTGERFQQTIVMITHNEAMAQLSDRVIRIEDGKIVGGEQDEK</sequence>
<keyword evidence="7" id="KW-1185">Reference proteome</keyword>
<dbReference type="PANTHER" id="PTHR42798:SF6">
    <property type="entry name" value="CELL DIVISION ATP-BINDING PROTEIN FTSE"/>
    <property type="match status" value="1"/>
</dbReference>
<evidence type="ECO:0000313" key="7">
    <source>
        <dbReference type="Proteomes" id="UP001549106"/>
    </source>
</evidence>
<dbReference type="RefSeq" id="WP_257465618.1">
    <property type="nucleotide sequence ID" value="NZ_BAABXP010000002.1"/>
</dbReference>
<organism evidence="6 7">
    <name type="scientific">Blautia caecimuris</name>
    <dbReference type="NCBI Taxonomy" id="1796615"/>
    <lineage>
        <taxon>Bacteria</taxon>
        <taxon>Bacillati</taxon>
        <taxon>Bacillota</taxon>
        <taxon>Clostridia</taxon>
        <taxon>Lachnospirales</taxon>
        <taxon>Lachnospiraceae</taxon>
        <taxon>Blautia</taxon>
    </lineage>
</organism>
<reference evidence="6 7" key="1">
    <citation type="submission" date="2024-06" db="EMBL/GenBank/DDBJ databases">
        <title>Genomic Encyclopedia of Type Strains, Phase IV (KMG-IV): sequencing the most valuable type-strain genomes for metagenomic binning, comparative biology and taxonomic classification.</title>
        <authorList>
            <person name="Goeker M."/>
        </authorList>
    </citation>
    <scope>NUCLEOTIDE SEQUENCE [LARGE SCALE GENOMIC DNA]</scope>
    <source>
        <strain evidence="6 7">DSM 29492</strain>
    </source>
</reference>
<dbReference type="EMBL" id="JBEPMJ010000044">
    <property type="protein sequence ID" value="MET3752284.1"/>
    <property type="molecule type" value="Genomic_DNA"/>
</dbReference>
<evidence type="ECO:0000313" key="6">
    <source>
        <dbReference type="EMBL" id="MET3752284.1"/>
    </source>
</evidence>
<proteinExistence type="inferred from homology"/>
<comment type="similarity">
    <text evidence="1">Belongs to the ABC transporter superfamily.</text>
</comment>
<dbReference type="InterPro" id="IPR017911">
    <property type="entry name" value="MacB-like_ATP-bd"/>
</dbReference>
<dbReference type="InterPro" id="IPR003593">
    <property type="entry name" value="AAA+_ATPase"/>
</dbReference>
<dbReference type="SMART" id="SM00382">
    <property type="entry name" value="AAA"/>
    <property type="match status" value="1"/>
</dbReference>
<evidence type="ECO:0000256" key="4">
    <source>
        <dbReference type="ARBA" id="ARBA00022840"/>
    </source>
</evidence>
<dbReference type="PROSITE" id="PS50893">
    <property type="entry name" value="ABC_TRANSPORTER_2"/>
    <property type="match status" value="1"/>
</dbReference>
<keyword evidence="3" id="KW-0547">Nucleotide-binding</keyword>
<evidence type="ECO:0000259" key="5">
    <source>
        <dbReference type="PROSITE" id="PS50893"/>
    </source>
</evidence>
<dbReference type="GO" id="GO:0005524">
    <property type="term" value="F:ATP binding"/>
    <property type="evidence" value="ECO:0007669"/>
    <property type="project" value="UniProtKB-KW"/>
</dbReference>
<protein>
    <submittedName>
        <fullName evidence="6">ABC transport system ATP-binding protein</fullName>
    </submittedName>
</protein>
<name>A0ABV2M877_9FIRM</name>
<dbReference type="InterPro" id="IPR027417">
    <property type="entry name" value="P-loop_NTPase"/>
</dbReference>
<keyword evidence="2" id="KW-0813">Transport</keyword>
<dbReference type="Pfam" id="PF00005">
    <property type="entry name" value="ABC_tran"/>
    <property type="match status" value="1"/>
</dbReference>
<feature type="domain" description="ABC transporter" evidence="5">
    <location>
        <begin position="4"/>
        <end position="227"/>
    </location>
</feature>
<keyword evidence="4 6" id="KW-0067">ATP-binding</keyword>
<gene>
    <name evidence="6" type="ORF">ABID24_003554</name>
</gene>
<dbReference type="PROSITE" id="PS00211">
    <property type="entry name" value="ABC_TRANSPORTER_1"/>
    <property type="match status" value="1"/>
</dbReference>